<protein>
    <recommendedName>
        <fullName evidence="4">ENT domain-containing protein</fullName>
    </recommendedName>
</protein>
<dbReference type="PANTHER" id="PTHR33432:SF27">
    <property type="entry name" value="PROTEIN EMSY-LIKE 3"/>
    <property type="match status" value="1"/>
</dbReference>
<evidence type="ECO:0000313" key="6">
    <source>
        <dbReference type="Proteomes" id="UP000298416"/>
    </source>
</evidence>
<evidence type="ECO:0000313" key="5">
    <source>
        <dbReference type="EMBL" id="KAG6399880.1"/>
    </source>
</evidence>
<dbReference type="PANTHER" id="PTHR33432">
    <property type="entry name" value="PROTEIN EMSY-LIKE 4"/>
    <property type="match status" value="1"/>
</dbReference>
<dbReference type="Pfam" id="PF03735">
    <property type="entry name" value="ENT"/>
    <property type="match status" value="1"/>
</dbReference>
<dbReference type="GO" id="GO:0050832">
    <property type="term" value="P:defense response to fungus"/>
    <property type="evidence" value="ECO:0007669"/>
    <property type="project" value="InterPro"/>
</dbReference>
<feature type="domain" description="ENT" evidence="4">
    <location>
        <begin position="1"/>
        <end position="81"/>
    </location>
</feature>
<dbReference type="InterPro" id="IPR005491">
    <property type="entry name" value="ENT_dom"/>
</dbReference>
<comment type="subcellular location">
    <subcellularLocation>
        <location evidence="1">Nucleus</location>
    </subcellularLocation>
</comment>
<dbReference type="PROSITE" id="PS51138">
    <property type="entry name" value="ENT"/>
    <property type="match status" value="1"/>
</dbReference>
<accession>A0A8X8WS06</accession>
<evidence type="ECO:0000256" key="1">
    <source>
        <dbReference type="ARBA" id="ARBA00004123"/>
    </source>
</evidence>
<proteinExistence type="predicted"/>
<evidence type="ECO:0000256" key="3">
    <source>
        <dbReference type="SAM" id="MobiDB-lite"/>
    </source>
</evidence>
<dbReference type="InterPro" id="IPR033485">
    <property type="entry name" value="EMSY-LIKE_plant"/>
</dbReference>
<keyword evidence="2" id="KW-0539">Nucleus</keyword>
<dbReference type="AlphaFoldDB" id="A0A8X8WS06"/>
<comment type="caution">
    <text evidence="5">The sequence shown here is derived from an EMBL/GenBank/DDBJ whole genome shotgun (WGS) entry which is preliminary data.</text>
</comment>
<dbReference type="GO" id="GO:0005634">
    <property type="term" value="C:nucleus"/>
    <property type="evidence" value="ECO:0007669"/>
    <property type="project" value="UniProtKB-SubCell"/>
</dbReference>
<dbReference type="Proteomes" id="UP000298416">
    <property type="component" value="Unassembled WGS sequence"/>
</dbReference>
<keyword evidence="6" id="KW-1185">Reference proteome</keyword>
<organism evidence="5">
    <name type="scientific">Salvia splendens</name>
    <name type="common">Scarlet sage</name>
    <dbReference type="NCBI Taxonomy" id="180675"/>
    <lineage>
        <taxon>Eukaryota</taxon>
        <taxon>Viridiplantae</taxon>
        <taxon>Streptophyta</taxon>
        <taxon>Embryophyta</taxon>
        <taxon>Tracheophyta</taxon>
        <taxon>Spermatophyta</taxon>
        <taxon>Magnoliopsida</taxon>
        <taxon>eudicotyledons</taxon>
        <taxon>Gunneridae</taxon>
        <taxon>Pentapetalae</taxon>
        <taxon>asterids</taxon>
        <taxon>lamiids</taxon>
        <taxon>Lamiales</taxon>
        <taxon>Lamiaceae</taxon>
        <taxon>Nepetoideae</taxon>
        <taxon>Mentheae</taxon>
        <taxon>Salviinae</taxon>
        <taxon>Salvia</taxon>
        <taxon>Salvia subgen. Calosphace</taxon>
        <taxon>core Calosphace</taxon>
    </lineage>
</organism>
<evidence type="ECO:0000256" key="2">
    <source>
        <dbReference type="ARBA" id="ARBA00023242"/>
    </source>
</evidence>
<feature type="compositionally biased region" description="Basic and acidic residues" evidence="3">
    <location>
        <begin position="106"/>
        <end position="118"/>
    </location>
</feature>
<reference evidence="5" key="2">
    <citation type="submission" date="2020-08" db="EMBL/GenBank/DDBJ databases">
        <title>Plant Genome Project.</title>
        <authorList>
            <person name="Zhang R.-G."/>
        </authorList>
    </citation>
    <scope>NUCLEOTIDE SEQUENCE</scope>
    <source>
        <strain evidence="5">Huo1</strain>
        <tissue evidence="5">Leaf</tissue>
    </source>
</reference>
<feature type="region of interest" description="Disordered" evidence="3">
    <location>
        <begin position="92"/>
        <end position="122"/>
    </location>
</feature>
<dbReference type="InterPro" id="IPR036142">
    <property type="entry name" value="ENT_dom-like_sf"/>
</dbReference>
<name>A0A8X8WS06_SALSN</name>
<dbReference type="EMBL" id="PNBA02000015">
    <property type="protein sequence ID" value="KAG6399880.1"/>
    <property type="molecule type" value="Genomic_DNA"/>
</dbReference>
<dbReference type="SUPFAM" id="SSF158639">
    <property type="entry name" value="ENT-like"/>
    <property type="match status" value="1"/>
</dbReference>
<reference evidence="5" key="1">
    <citation type="submission" date="2018-01" db="EMBL/GenBank/DDBJ databases">
        <authorList>
            <person name="Mao J.F."/>
        </authorList>
    </citation>
    <scope>NUCLEOTIDE SEQUENCE</scope>
    <source>
        <strain evidence="5">Huo1</strain>
        <tissue evidence="5">Leaf</tissue>
    </source>
</reference>
<evidence type="ECO:0000259" key="4">
    <source>
        <dbReference type="PROSITE" id="PS51138"/>
    </source>
</evidence>
<gene>
    <name evidence="5" type="ORF">SASPL_141365</name>
</gene>
<sequence>MFGKTVSSDWIWLFLDIFVSQETEGLIIELRKELRVSDDEHRELLSQVNGDDLIRRIREWREAGGIHEHGRQEDWEIQAEKGHEDENGVVRELEQGEAAVSEDDNEGGKRMEETRERNAMVSKWRGTGWKRMEAAAEMDGAKLHPF</sequence>
<dbReference type="Gene3D" id="1.10.1240.40">
    <property type="entry name" value="ENT domain"/>
    <property type="match status" value="1"/>
</dbReference>